<feature type="domain" description="ODP" evidence="1">
    <location>
        <begin position="28"/>
        <end position="163"/>
    </location>
</feature>
<dbReference type="Gene3D" id="3.60.15.10">
    <property type="entry name" value="Ribonuclease Z/Hydroxyacylglutathione hydrolase-like"/>
    <property type="match status" value="1"/>
</dbReference>
<gene>
    <name evidence="2" type="ORF">WCD58_01350</name>
</gene>
<sequence>MDTSVHEIADGVYRLSTCLPDVTPDGFTMNQYLIDAEEPLLFHTGLRGLFPLVSDAVGRVIDPTRLRWISFGHVEADECGAMNEWLALAPDARVLFNRLGCMVSLSDLADRPPEPVGDGERRDLGGHVVRTIVTPHVPHGWEAQVIYDETTGTLLCGDLFSRTGDGPALVHDTDIVTPALAADEIFGATALTTGTAPAIRGLAELAPRTLALMHGPAYAGDGAAALSGLADAYAARLRQAVA</sequence>
<name>A0ABU8LXC9_9PSEU</name>
<evidence type="ECO:0000313" key="2">
    <source>
        <dbReference type="EMBL" id="MEJ2859779.1"/>
    </source>
</evidence>
<organism evidence="2 3">
    <name type="scientific">Actinomycetospora flava</name>
    <dbReference type="NCBI Taxonomy" id="3129232"/>
    <lineage>
        <taxon>Bacteria</taxon>
        <taxon>Bacillati</taxon>
        <taxon>Actinomycetota</taxon>
        <taxon>Actinomycetes</taxon>
        <taxon>Pseudonocardiales</taxon>
        <taxon>Pseudonocardiaceae</taxon>
        <taxon>Actinomycetospora</taxon>
    </lineage>
</organism>
<dbReference type="Proteomes" id="UP001369736">
    <property type="component" value="Unassembled WGS sequence"/>
</dbReference>
<protein>
    <recommendedName>
        <fullName evidence="1">ODP domain-containing protein</fullName>
    </recommendedName>
</protein>
<dbReference type="Pfam" id="PF19583">
    <property type="entry name" value="ODP"/>
    <property type="match status" value="1"/>
</dbReference>
<dbReference type="InterPro" id="IPR045761">
    <property type="entry name" value="ODP_dom"/>
</dbReference>
<dbReference type="EMBL" id="JBBEGM010000001">
    <property type="protein sequence ID" value="MEJ2859779.1"/>
    <property type="molecule type" value="Genomic_DNA"/>
</dbReference>
<accession>A0ABU8LXC9</accession>
<dbReference type="RefSeq" id="WP_337698829.1">
    <property type="nucleotide sequence ID" value="NZ_JBBEGM010000001.1"/>
</dbReference>
<dbReference type="SUPFAM" id="SSF56281">
    <property type="entry name" value="Metallo-hydrolase/oxidoreductase"/>
    <property type="match status" value="1"/>
</dbReference>
<keyword evidence="3" id="KW-1185">Reference proteome</keyword>
<dbReference type="InterPro" id="IPR036866">
    <property type="entry name" value="RibonucZ/Hydroxyglut_hydro"/>
</dbReference>
<proteinExistence type="predicted"/>
<reference evidence="2 3" key="1">
    <citation type="submission" date="2024-03" db="EMBL/GenBank/DDBJ databases">
        <title>Actinomycetospora sp. OC33-EN07, a novel actinomycete isolated from wild orchid (Aerides multiflora).</title>
        <authorList>
            <person name="Suriyachadkun C."/>
        </authorList>
    </citation>
    <scope>NUCLEOTIDE SEQUENCE [LARGE SCALE GENOMIC DNA]</scope>
    <source>
        <strain evidence="2 3">OC33-EN07</strain>
    </source>
</reference>
<evidence type="ECO:0000259" key="1">
    <source>
        <dbReference type="Pfam" id="PF19583"/>
    </source>
</evidence>
<evidence type="ECO:0000313" key="3">
    <source>
        <dbReference type="Proteomes" id="UP001369736"/>
    </source>
</evidence>
<comment type="caution">
    <text evidence="2">The sequence shown here is derived from an EMBL/GenBank/DDBJ whole genome shotgun (WGS) entry which is preliminary data.</text>
</comment>